<evidence type="ECO:0000256" key="3">
    <source>
        <dbReference type="ARBA" id="ARBA00022525"/>
    </source>
</evidence>
<dbReference type="PROSITE" id="PS51362">
    <property type="entry name" value="TGF_BETA_2"/>
    <property type="match status" value="1"/>
</dbReference>
<dbReference type="PANTHER" id="PTHR11848:SF309">
    <property type="entry name" value="INHIBIN BETA CHAIN"/>
    <property type="match status" value="1"/>
</dbReference>
<dbReference type="SMART" id="SM00204">
    <property type="entry name" value="TGFB"/>
    <property type="match status" value="1"/>
</dbReference>
<evidence type="ECO:0000259" key="7">
    <source>
        <dbReference type="PROSITE" id="PS51362"/>
    </source>
</evidence>
<dbReference type="GO" id="GO:0008083">
    <property type="term" value="F:growth factor activity"/>
    <property type="evidence" value="ECO:0007669"/>
    <property type="project" value="UniProtKB-KW"/>
</dbReference>
<dbReference type="InterPro" id="IPR015615">
    <property type="entry name" value="TGF-beta-rel"/>
</dbReference>
<keyword evidence="3" id="KW-0964">Secreted</keyword>
<evidence type="ECO:0000256" key="4">
    <source>
        <dbReference type="ARBA" id="ARBA00023030"/>
    </source>
</evidence>
<dbReference type="InterPro" id="IPR029034">
    <property type="entry name" value="Cystine-knot_cytokine"/>
</dbReference>
<keyword evidence="5" id="KW-1015">Disulfide bond</keyword>
<evidence type="ECO:0000313" key="9">
    <source>
        <dbReference type="Proteomes" id="UP000276991"/>
    </source>
</evidence>
<accession>A0A498SCF0</accession>
<sequence>MNFIAINDTMILAESENENMSSVWEYEDFVLEHYKQHLIEPIKYLLSANSDLDSMLRNVVIETNNTIDGFTKYRSMIKACTGTNVLCYQFQFKWLLSIFNERGRDVHLITTIIDLNIVGRKNLRIFIDDIEPARLSYATFDLSKQMAKWLKDKTDETIIRLRCNNRCPKSIRPILLIKAKIQQNPRRKRKTRRDENCSNRKCCLKTRYFQFRNSNLEHITAPDGFLINFCDGICDQTLLPATNDRNALVQAIKISNVPFNPFKNKWVCCVPIKFTSINVAEQYDNGMERSIPLKNVKVEECGCVI</sequence>
<keyword evidence="9" id="KW-1185">Reference proteome</keyword>
<evidence type="ECO:0000256" key="1">
    <source>
        <dbReference type="ARBA" id="ARBA00004613"/>
    </source>
</evidence>
<dbReference type="AlphaFoldDB" id="A0A498SCF0"/>
<proteinExistence type="inferred from homology"/>
<protein>
    <recommendedName>
        <fullName evidence="7">TGF-beta family profile domain-containing protein</fullName>
    </recommendedName>
</protein>
<dbReference type="GO" id="GO:0005125">
    <property type="term" value="F:cytokine activity"/>
    <property type="evidence" value="ECO:0007669"/>
    <property type="project" value="TreeGrafter"/>
</dbReference>
<dbReference type="GO" id="GO:0005615">
    <property type="term" value="C:extracellular space"/>
    <property type="evidence" value="ECO:0007669"/>
    <property type="project" value="TreeGrafter"/>
</dbReference>
<comment type="subcellular location">
    <subcellularLocation>
        <location evidence="1">Secreted</location>
    </subcellularLocation>
</comment>
<dbReference type="PROSITE" id="PS00250">
    <property type="entry name" value="TGF_BETA_1"/>
    <property type="match status" value="1"/>
</dbReference>
<comment type="similarity">
    <text evidence="2 6">Belongs to the TGF-beta family.</text>
</comment>
<dbReference type="STRING" id="6277.A0A498SCF0"/>
<reference evidence="8 9" key="1">
    <citation type="submission" date="2018-08" db="EMBL/GenBank/DDBJ databases">
        <authorList>
            <person name="Laetsch R D."/>
            <person name="Stevens L."/>
            <person name="Kumar S."/>
            <person name="Blaxter L. M."/>
        </authorList>
    </citation>
    <scope>NUCLEOTIDE SEQUENCE [LARGE SCALE GENOMIC DNA]</scope>
</reference>
<name>A0A498SCF0_ACAVI</name>
<dbReference type="InterPro" id="IPR001839">
    <property type="entry name" value="TGF-b_C"/>
</dbReference>
<dbReference type="InterPro" id="IPR017948">
    <property type="entry name" value="TGFb_CS"/>
</dbReference>
<evidence type="ECO:0000256" key="6">
    <source>
        <dbReference type="RuleBase" id="RU000354"/>
    </source>
</evidence>
<dbReference type="SUPFAM" id="SSF57501">
    <property type="entry name" value="Cystine-knot cytokines"/>
    <property type="match status" value="1"/>
</dbReference>
<dbReference type="OrthoDB" id="5818635at2759"/>
<gene>
    <name evidence="8" type="ORF">NAV_LOCUS4336</name>
</gene>
<evidence type="ECO:0000256" key="5">
    <source>
        <dbReference type="ARBA" id="ARBA00023157"/>
    </source>
</evidence>
<feature type="domain" description="TGF-beta family profile" evidence="7">
    <location>
        <begin position="186"/>
        <end position="304"/>
    </location>
</feature>
<keyword evidence="4 6" id="KW-0339">Growth factor</keyword>
<dbReference type="Gene3D" id="2.10.90.10">
    <property type="entry name" value="Cystine-knot cytokines"/>
    <property type="match status" value="1"/>
</dbReference>
<evidence type="ECO:0000256" key="2">
    <source>
        <dbReference type="ARBA" id="ARBA00006656"/>
    </source>
</evidence>
<evidence type="ECO:0000313" key="8">
    <source>
        <dbReference type="EMBL" id="VBB29536.1"/>
    </source>
</evidence>
<dbReference type="CDD" id="cd13756">
    <property type="entry name" value="TGF_beta_BMPs_GDFs"/>
    <property type="match status" value="1"/>
</dbReference>
<dbReference type="Pfam" id="PF00019">
    <property type="entry name" value="TGF_beta"/>
    <property type="match status" value="1"/>
</dbReference>
<dbReference type="PANTHER" id="PTHR11848">
    <property type="entry name" value="TGF-BETA FAMILY"/>
    <property type="match status" value="1"/>
</dbReference>
<dbReference type="EMBL" id="UPTC01000634">
    <property type="protein sequence ID" value="VBB29536.1"/>
    <property type="molecule type" value="Genomic_DNA"/>
</dbReference>
<organism evidence="8 9">
    <name type="scientific">Acanthocheilonema viteae</name>
    <name type="common">Filarial nematode worm</name>
    <name type="synonym">Dipetalonema viteae</name>
    <dbReference type="NCBI Taxonomy" id="6277"/>
    <lineage>
        <taxon>Eukaryota</taxon>
        <taxon>Metazoa</taxon>
        <taxon>Ecdysozoa</taxon>
        <taxon>Nematoda</taxon>
        <taxon>Chromadorea</taxon>
        <taxon>Rhabditida</taxon>
        <taxon>Spirurina</taxon>
        <taxon>Spiruromorpha</taxon>
        <taxon>Filarioidea</taxon>
        <taxon>Onchocercidae</taxon>
        <taxon>Acanthocheilonema</taxon>
    </lineage>
</organism>
<dbReference type="Proteomes" id="UP000276991">
    <property type="component" value="Unassembled WGS sequence"/>
</dbReference>